<evidence type="ECO:0008006" key="4">
    <source>
        <dbReference type="Google" id="ProtNLM"/>
    </source>
</evidence>
<gene>
    <name evidence="2" type="ORF">DSCW_20090</name>
</gene>
<dbReference type="EMBL" id="AP021875">
    <property type="protein sequence ID" value="BBO74592.1"/>
    <property type="molecule type" value="Genomic_DNA"/>
</dbReference>
<feature type="transmembrane region" description="Helical" evidence="1">
    <location>
        <begin position="36"/>
        <end position="56"/>
    </location>
</feature>
<evidence type="ECO:0000313" key="3">
    <source>
        <dbReference type="Proteomes" id="UP000427769"/>
    </source>
</evidence>
<keyword evidence="1" id="KW-0472">Membrane</keyword>
<reference evidence="2 3" key="1">
    <citation type="submission" date="2019-11" db="EMBL/GenBank/DDBJ databases">
        <title>Comparative genomics of hydrocarbon-degrading Desulfosarcina strains.</title>
        <authorList>
            <person name="Watanabe M."/>
            <person name="Kojima H."/>
            <person name="Fukui M."/>
        </authorList>
    </citation>
    <scope>NUCLEOTIDE SEQUENCE [LARGE SCALE GENOMIC DNA]</scope>
    <source>
        <strain evidence="2 3">PP31</strain>
    </source>
</reference>
<protein>
    <recommendedName>
        <fullName evidence="4">Bile acid:sodium symporter</fullName>
    </recommendedName>
</protein>
<keyword evidence="1" id="KW-0812">Transmembrane</keyword>
<proteinExistence type="predicted"/>
<dbReference type="KEGG" id="dwd:DSCW_20090"/>
<evidence type="ECO:0000313" key="2">
    <source>
        <dbReference type="EMBL" id="BBO74592.1"/>
    </source>
</evidence>
<keyword evidence="3" id="KW-1185">Reference proteome</keyword>
<name>A0A5K7YXU3_9BACT</name>
<keyword evidence="1" id="KW-1133">Transmembrane helix</keyword>
<evidence type="ECO:0000256" key="1">
    <source>
        <dbReference type="SAM" id="Phobius"/>
    </source>
</evidence>
<dbReference type="Proteomes" id="UP000427769">
    <property type="component" value="Chromosome"/>
</dbReference>
<accession>A0A5K7YXU3</accession>
<organism evidence="2 3">
    <name type="scientific">Desulfosarcina widdelii</name>
    <dbReference type="NCBI Taxonomy" id="947919"/>
    <lineage>
        <taxon>Bacteria</taxon>
        <taxon>Pseudomonadati</taxon>
        <taxon>Thermodesulfobacteriota</taxon>
        <taxon>Desulfobacteria</taxon>
        <taxon>Desulfobacterales</taxon>
        <taxon>Desulfosarcinaceae</taxon>
        <taxon>Desulfosarcina</taxon>
    </lineage>
</organism>
<dbReference type="AlphaFoldDB" id="A0A5K7YXU3"/>
<sequence length="70" mass="7611">MPGNKAVVIVYTSVARHVNISMAVILSTFPMESVPMMILLLIVGYILQVPSLAVYAQHHGRKMVGMVSCP</sequence>